<gene>
    <name evidence="3" type="ORF">WDV06_26495</name>
</gene>
<feature type="transmembrane region" description="Helical" evidence="2">
    <location>
        <begin position="29"/>
        <end position="46"/>
    </location>
</feature>
<evidence type="ECO:0000256" key="2">
    <source>
        <dbReference type="SAM" id="Phobius"/>
    </source>
</evidence>
<sequence length="85" mass="8511">MQAHRSLRRRGLEPAPSASSCGTGGLSQGLRVGVFVVVVVVVVALMKSGQSMLDAFGLVTVAAGTATQISSWLGQSAAALLGEAA</sequence>
<evidence type="ECO:0000256" key="1">
    <source>
        <dbReference type="SAM" id="MobiDB-lite"/>
    </source>
</evidence>
<keyword evidence="2" id="KW-0472">Membrane</keyword>
<evidence type="ECO:0000313" key="4">
    <source>
        <dbReference type="Proteomes" id="UP001610631"/>
    </source>
</evidence>
<keyword evidence="4" id="KW-1185">Reference proteome</keyword>
<name>A0ABW7PJM0_9ACTN</name>
<dbReference type="EMBL" id="JBBDHD010000088">
    <property type="protein sequence ID" value="MFH7598613.1"/>
    <property type="molecule type" value="Genomic_DNA"/>
</dbReference>
<accession>A0ABW7PJM0</accession>
<reference evidence="3 4" key="1">
    <citation type="submission" date="2024-03" db="EMBL/GenBank/DDBJ databases">
        <title>Whole genome sequencing of Streptomyces racemochromogenes, to identify antimicrobial biosynthetic gene clusters.</title>
        <authorList>
            <person name="Suryawanshi P."/>
            <person name="Krishnaraj P.U."/>
            <person name="Arun Y.P."/>
            <person name="Suryawanshi M.P."/>
            <person name="Rakshit O."/>
        </authorList>
    </citation>
    <scope>NUCLEOTIDE SEQUENCE [LARGE SCALE GENOMIC DNA]</scope>
    <source>
        <strain evidence="3 4">AUDT626</strain>
    </source>
</reference>
<evidence type="ECO:0000313" key="3">
    <source>
        <dbReference type="EMBL" id="MFH7598613.1"/>
    </source>
</evidence>
<dbReference type="RefSeq" id="WP_395512298.1">
    <property type="nucleotide sequence ID" value="NZ_JBBDHD010000088.1"/>
</dbReference>
<keyword evidence="2" id="KW-0812">Transmembrane</keyword>
<protein>
    <submittedName>
        <fullName evidence="3">Uncharacterized protein</fullName>
    </submittedName>
</protein>
<comment type="caution">
    <text evidence="3">The sequence shown here is derived from an EMBL/GenBank/DDBJ whole genome shotgun (WGS) entry which is preliminary data.</text>
</comment>
<organism evidence="3 4">
    <name type="scientific">Streptomyces racemochromogenes</name>
    <dbReference type="NCBI Taxonomy" id="67353"/>
    <lineage>
        <taxon>Bacteria</taxon>
        <taxon>Bacillati</taxon>
        <taxon>Actinomycetota</taxon>
        <taxon>Actinomycetes</taxon>
        <taxon>Kitasatosporales</taxon>
        <taxon>Streptomycetaceae</taxon>
        <taxon>Streptomyces</taxon>
    </lineage>
</organism>
<dbReference type="Proteomes" id="UP001610631">
    <property type="component" value="Unassembled WGS sequence"/>
</dbReference>
<keyword evidence="2" id="KW-1133">Transmembrane helix</keyword>
<proteinExistence type="predicted"/>
<feature type="region of interest" description="Disordered" evidence="1">
    <location>
        <begin position="1"/>
        <end position="27"/>
    </location>
</feature>